<accession>A0A8E2EV80</accession>
<evidence type="ECO:0000259" key="3">
    <source>
        <dbReference type="Pfam" id="PF24809"/>
    </source>
</evidence>
<dbReference type="SUPFAM" id="SSF52540">
    <property type="entry name" value="P-loop containing nucleoside triphosphate hydrolases"/>
    <property type="match status" value="1"/>
</dbReference>
<feature type="non-terminal residue" evidence="5">
    <location>
        <position position="1"/>
    </location>
</feature>
<dbReference type="InterPro" id="IPR027417">
    <property type="entry name" value="P-loop_NTPase"/>
</dbReference>
<dbReference type="Pfam" id="PF24883">
    <property type="entry name" value="NPHP3_N"/>
    <property type="match status" value="1"/>
</dbReference>
<dbReference type="InterPro" id="IPR054471">
    <property type="entry name" value="GPIID_WHD"/>
</dbReference>
<keyword evidence="1" id="KW-0677">Repeat</keyword>
<feature type="domain" description="GPI inositol-deacylase winged helix" evidence="2">
    <location>
        <begin position="494"/>
        <end position="576"/>
    </location>
</feature>
<gene>
    <name evidence="5" type="ORF">AOQ84DRAFT_413235</name>
</gene>
<keyword evidence="6" id="KW-1185">Reference proteome</keyword>
<sequence>SLNAPTRRVQPVFNIVSPEDAHIFSSTELRDVWSAAREIEQRLAARQCLRNMRRIQPFLEGLDPSRKFNSYSKSIEVLCNGTPFLPWIWAPVKLILQLASDYISAFEKIMTAYGQIADVLPRLNRLSASFKDNTNFQQVLAIVYSDILRFHQHAYNFFRKRGWKCFFHSSWARFDMRFKNILESLAKHSDLVDREANSINIEEAKDWRTKTAQDIAKRERERQAVQLQTVMGWLKAEDFEQEDEFDRLLAGCSSGTCDWIIQNATLKPWMKRGKDNAVVWLTGKPGSGKSVLCGQIVQFMRREKQNLTLSYFCTYRSTTPQTCSYVLRYLAAQILRFSPELCYYVLDEYMSKGYTLSIQQLRSMIVSMLTRFDTVRIVIDGVDEYEEIEQKKILNEIITFAACDPSGVTRKILFSSRDEPRISRILGQKSLLSLTREHATVDTAIQLYIRQNINAIRKSISGSIGTNLLDDIEARIIQKSNGIYGRILSRISTKLGSKDKDRAVRILEWIAFSKRPMKKWELQDAISINIGSPVLTGETKLFNNFLDICKPLIEYGPNEIVSFVHFSVQEYLRSADNRDGVPFLRSIECHHDIAFSCVAYMSSSFTLIDPTLPIDERVLRVAEGLHGLFLYANEYWPAHLLTYAHEIGGLDANVANNLFAELNRLCNAYGVCKRRLSAVHGSDTFEGSGHTFDERLTYVRGHEGISLMLQELFSYQEDVTLFSQLTYKYHDIVHRILRTDQIPCLSVEKLGSFKAIYGPSAFACRLQGCPRASHGFLSQKELDEHEKSHTARCFCSESSCEYSIIGFSTKAGLKRHVRIFHQDTPEAPFENTIRRKSRLPKLKLDKSSIQDEHGLLQDFHEEVTVLNEDRHAKLHAKVTEVC</sequence>
<evidence type="ECO:0000313" key="5">
    <source>
        <dbReference type="EMBL" id="OCL05557.1"/>
    </source>
</evidence>
<evidence type="ECO:0008006" key="7">
    <source>
        <dbReference type="Google" id="ProtNLM"/>
    </source>
</evidence>
<reference evidence="5 6" key="1">
    <citation type="journal article" date="2016" name="Nat. Commun.">
        <title>Ectomycorrhizal ecology is imprinted in the genome of the dominant symbiotic fungus Cenococcum geophilum.</title>
        <authorList>
            <consortium name="DOE Joint Genome Institute"/>
            <person name="Peter M."/>
            <person name="Kohler A."/>
            <person name="Ohm R.A."/>
            <person name="Kuo A."/>
            <person name="Krutzmann J."/>
            <person name="Morin E."/>
            <person name="Arend M."/>
            <person name="Barry K.W."/>
            <person name="Binder M."/>
            <person name="Choi C."/>
            <person name="Clum A."/>
            <person name="Copeland A."/>
            <person name="Grisel N."/>
            <person name="Haridas S."/>
            <person name="Kipfer T."/>
            <person name="LaButti K."/>
            <person name="Lindquist E."/>
            <person name="Lipzen A."/>
            <person name="Maire R."/>
            <person name="Meier B."/>
            <person name="Mihaltcheva S."/>
            <person name="Molinier V."/>
            <person name="Murat C."/>
            <person name="Poggeler S."/>
            <person name="Quandt C.A."/>
            <person name="Sperisen C."/>
            <person name="Tritt A."/>
            <person name="Tisserant E."/>
            <person name="Crous P.W."/>
            <person name="Henrissat B."/>
            <person name="Nehls U."/>
            <person name="Egli S."/>
            <person name="Spatafora J.W."/>
            <person name="Grigoriev I.V."/>
            <person name="Martin F.M."/>
        </authorList>
    </citation>
    <scope>NUCLEOTIDE SEQUENCE [LARGE SCALE GENOMIC DNA]</scope>
    <source>
        <strain evidence="5 6">CBS 207.34</strain>
    </source>
</reference>
<evidence type="ECO:0000256" key="1">
    <source>
        <dbReference type="ARBA" id="ARBA00022737"/>
    </source>
</evidence>
<protein>
    <recommendedName>
        <fullName evidence="7">NACHT domain-containing protein</fullName>
    </recommendedName>
</protein>
<evidence type="ECO:0000313" key="6">
    <source>
        <dbReference type="Proteomes" id="UP000250140"/>
    </source>
</evidence>
<dbReference type="PANTHER" id="PTHR10039:SF14">
    <property type="entry name" value="NACHT DOMAIN-CONTAINING PROTEIN"/>
    <property type="match status" value="1"/>
</dbReference>
<dbReference type="OrthoDB" id="7464126at2759"/>
<evidence type="ECO:0000259" key="2">
    <source>
        <dbReference type="Pfam" id="PF22939"/>
    </source>
</evidence>
<dbReference type="EMBL" id="KV750256">
    <property type="protein sequence ID" value="OCL05557.1"/>
    <property type="molecule type" value="Genomic_DNA"/>
</dbReference>
<dbReference type="Proteomes" id="UP000250140">
    <property type="component" value="Unassembled WGS sequence"/>
</dbReference>
<proteinExistence type="predicted"/>
<feature type="domain" description="Nephrocystin 3-like N-terminal" evidence="4">
    <location>
        <begin position="255"/>
        <end position="417"/>
    </location>
</feature>
<dbReference type="AlphaFoldDB" id="A0A8E2EV80"/>
<dbReference type="Gene3D" id="3.40.50.300">
    <property type="entry name" value="P-loop containing nucleotide triphosphate hydrolases"/>
    <property type="match status" value="1"/>
</dbReference>
<organism evidence="5 6">
    <name type="scientific">Glonium stellatum</name>
    <dbReference type="NCBI Taxonomy" id="574774"/>
    <lineage>
        <taxon>Eukaryota</taxon>
        <taxon>Fungi</taxon>
        <taxon>Dikarya</taxon>
        <taxon>Ascomycota</taxon>
        <taxon>Pezizomycotina</taxon>
        <taxon>Dothideomycetes</taxon>
        <taxon>Pleosporomycetidae</taxon>
        <taxon>Gloniales</taxon>
        <taxon>Gloniaceae</taxon>
        <taxon>Glonium</taxon>
    </lineage>
</organism>
<evidence type="ECO:0000259" key="4">
    <source>
        <dbReference type="Pfam" id="PF24883"/>
    </source>
</evidence>
<dbReference type="PANTHER" id="PTHR10039">
    <property type="entry name" value="AMELOGENIN"/>
    <property type="match status" value="1"/>
</dbReference>
<dbReference type="InterPro" id="IPR056125">
    <property type="entry name" value="DUF7708"/>
</dbReference>
<name>A0A8E2EV80_9PEZI</name>
<feature type="domain" description="DUF7708" evidence="3">
    <location>
        <begin position="65"/>
        <end position="198"/>
    </location>
</feature>
<dbReference type="Pfam" id="PF24809">
    <property type="entry name" value="DUF7708"/>
    <property type="match status" value="1"/>
</dbReference>
<dbReference type="InterPro" id="IPR056884">
    <property type="entry name" value="NPHP3-like_N"/>
</dbReference>
<dbReference type="Pfam" id="PF22939">
    <property type="entry name" value="WHD_GPIID"/>
    <property type="match status" value="1"/>
</dbReference>